<gene>
    <name evidence="1" type="ORF">HPB47_008867</name>
</gene>
<sequence length="261" mass="28062">MLNEGGVVTMVSTQVPIAPAGPRVTNITCMLLGTRVRNDLLGQDLSAYGKVLEITHATYRSKPTVKTGTRYDDRTPDERVPGPKTFNGSEKQIVSGNRKDGSCGSPRAQPRGGFPSVKLTASPLSLKTLLTILDDADTPTWPINHVTPSEQLATLSNQGTLAERLAELAVWMHDSAAPDRRLPFFLTADPVSSVCCTAREPREPASPVHPSGGERAGLSLLIGKPPFVLGVCLAGVWRCAGYLRAVKRMCGREDRDSSFLV</sequence>
<comment type="caution">
    <text evidence="1">The sequence shown here is derived from an EMBL/GenBank/DDBJ whole genome shotgun (WGS) entry which is preliminary data.</text>
</comment>
<organism evidence="1 2">
    <name type="scientific">Ixodes persulcatus</name>
    <name type="common">Taiga tick</name>
    <dbReference type="NCBI Taxonomy" id="34615"/>
    <lineage>
        <taxon>Eukaryota</taxon>
        <taxon>Metazoa</taxon>
        <taxon>Ecdysozoa</taxon>
        <taxon>Arthropoda</taxon>
        <taxon>Chelicerata</taxon>
        <taxon>Arachnida</taxon>
        <taxon>Acari</taxon>
        <taxon>Parasitiformes</taxon>
        <taxon>Ixodida</taxon>
        <taxon>Ixodoidea</taxon>
        <taxon>Ixodidae</taxon>
        <taxon>Ixodinae</taxon>
        <taxon>Ixodes</taxon>
    </lineage>
</organism>
<dbReference type="Proteomes" id="UP000805193">
    <property type="component" value="Unassembled WGS sequence"/>
</dbReference>
<name>A0AC60P3H9_IXOPE</name>
<accession>A0AC60P3H9</accession>
<evidence type="ECO:0000313" key="2">
    <source>
        <dbReference type="Proteomes" id="UP000805193"/>
    </source>
</evidence>
<protein>
    <submittedName>
        <fullName evidence="1">Uncharacterized protein</fullName>
    </submittedName>
</protein>
<reference evidence="1 2" key="1">
    <citation type="journal article" date="2020" name="Cell">
        <title>Large-Scale Comparative Analyses of Tick Genomes Elucidate Their Genetic Diversity and Vector Capacities.</title>
        <authorList>
            <consortium name="Tick Genome and Microbiome Consortium (TIGMIC)"/>
            <person name="Jia N."/>
            <person name="Wang J."/>
            <person name="Shi W."/>
            <person name="Du L."/>
            <person name="Sun Y."/>
            <person name="Zhan W."/>
            <person name="Jiang J.F."/>
            <person name="Wang Q."/>
            <person name="Zhang B."/>
            <person name="Ji P."/>
            <person name="Bell-Sakyi L."/>
            <person name="Cui X.M."/>
            <person name="Yuan T.T."/>
            <person name="Jiang B.G."/>
            <person name="Yang W.F."/>
            <person name="Lam T.T."/>
            <person name="Chang Q.C."/>
            <person name="Ding S.J."/>
            <person name="Wang X.J."/>
            <person name="Zhu J.G."/>
            <person name="Ruan X.D."/>
            <person name="Zhao L."/>
            <person name="Wei J.T."/>
            <person name="Ye R.Z."/>
            <person name="Que T.C."/>
            <person name="Du C.H."/>
            <person name="Zhou Y.H."/>
            <person name="Cheng J.X."/>
            <person name="Dai P.F."/>
            <person name="Guo W.B."/>
            <person name="Han X.H."/>
            <person name="Huang E.J."/>
            <person name="Li L.F."/>
            <person name="Wei W."/>
            <person name="Gao Y.C."/>
            <person name="Liu J.Z."/>
            <person name="Shao H.Z."/>
            <person name="Wang X."/>
            <person name="Wang C.C."/>
            <person name="Yang T.C."/>
            <person name="Huo Q.B."/>
            <person name="Li W."/>
            <person name="Chen H.Y."/>
            <person name="Chen S.E."/>
            <person name="Zhou L.G."/>
            <person name="Ni X.B."/>
            <person name="Tian J.H."/>
            <person name="Sheng Y."/>
            <person name="Liu T."/>
            <person name="Pan Y.S."/>
            <person name="Xia L.Y."/>
            <person name="Li J."/>
            <person name="Zhao F."/>
            <person name="Cao W.C."/>
        </authorList>
    </citation>
    <scope>NUCLEOTIDE SEQUENCE [LARGE SCALE GENOMIC DNA]</scope>
    <source>
        <strain evidence="1">Iper-2018</strain>
    </source>
</reference>
<dbReference type="EMBL" id="JABSTQ010011216">
    <property type="protein sequence ID" value="KAG0413964.1"/>
    <property type="molecule type" value="Genomic_DNA"/>
</dbReference>
<proteinExistence type="predicted"/>
<evidence type="ECO:0000313" key="1">
    <source>
        <dbReference type="EMBL" id="KAG0413964.1"/>
    </source>
</evidence>
<keyword evidence="2" id="KW-1185">Reference proteome</keyword>